<reference evidence="5" key="1">
    <citation type="submission" date="2025-08" db="UniProtKB">
        <authorList>
            <consortium name="RefSeq"/>
        </authorList>
    </citation>
    <scope>IDENTIFICATION</scope>
</reference>
<dbReference type="InterPro" id="IPR013641">
    <property type="entry name" value="KTI12/PSTK"/>
</dbReference>
<sequence>MEKQLLCRDQLAGKDKTVDTDPPVQQGVTNRLAVFVPIWEYELGKRRRARQGAPPWRQPGACAQSPAGSGAGAAALAREQQQRGSGSGGGARVGLCLLCGLPAAGKSSLARALCRRLRQRPGWACALLHYDELIPDEAFRARAPGAGPREPLPLVSVVTSLPCDCCCLATGRVRLGLGVPGWKQSRRELLQCLEGLLRALLTGAPLPGPAQPGWERFLRCCRREGLLEAARGDGGAPARPLCLLLDDNFYYQSMRYEVYQLARKYSLGFCQLFLDCPLECCLQRNRLRSDPVPEQTIHLMARKIEMPDLKKNAWEQHSLILRSSDCISEDNEQIINLLATALENPARPNEEDTEQKDTDRAICAASAVHQADQACRRVISQAMKDARDKNVPPSEMKSLAEELNKLKAEFLEDLRIREEFSLGRALGSHLVLFPAYHGTDLDPQPPSDEILRSTLAGDLLCSVQQPLSNPRGEFILLTTSRSHLVLSRSPAPPVVAHAIKN</sequence>
<evidence type="ECO:0000313" key="4">
    <source>
        <dbReference type="Proteomes" id="UP000504624"/>
    </source>
</evidence>
<dbReference type="Pfam" id="PF08433">
    <property type="entry name" value="KTI12"/>
    <property type="match status" value="1"/>
</dbReference>
<dbReference type="SUPFAM" id="SSF52540">
    <property type="entry name" value="P-loop containing nucleoside triphosphate hydrolases"/>
    <property type="match status" value="1"/>
</dbReference>
<dbReference type="CTD" id="118672"/>
<dbReference type="GO" id="GO:0016301">
    <property type="term" value="F:kinase activity"/>
    <property type="evidence" value="ECO:0007669"/>
    <property type="project" value="UniProtKB-KW"/>
</dbReference>
<accession>A0A6J0GS05</accession>
<evidence type="ECO:0000256" key="3">
    <source>
        <dbReference type="SAM" id="MobiDB-lite"/>
    </source>
</evidence>
<dbReference type="AlphaFoldDB" id="A0A6J0GS05"/>
<evidence type="ECO:0000256" key="2">
    <source>
        <dbReference type="ARBA" id="ARBA00022840"/>
    </source>
</evidence>
<keyword evidence="1" id="KW-0547">Nucleotide-binding</keyword>
<keyword evidence="2" id="KW-0067">ATP-binding</keyword>
<dbReference type="GeneID" id="108494491"/>
<dbReference type="PANTHER" id="PTHR20873:SF0">
    <property type="entry name" value="L-SERYL-TRNA(SEC) KINASE"/>
    <property type="match status" value="1"/>
</dbReference>
<protein>
    <submittedName>
        <fullName evidence="5">L-seryl-tRNA(Sec) kinase</fullName>
    </submittedName>
</protein>
<dbReference type="GO" id="GO:0005524">
    <property type="term" value="F:ATP binding"/>
    <property type="evidence" value="ECO:0007669"/>
    <property type="project" value="UniProtKB-KW"/>
</dbReference>
<name>A0A6J0GS05_9PASS</name>
<dbReference type="Gene3D" id="3.40.50.300">
    <property type="entry name" value="P-loop containing nucleotide triphosphate hydrolases"/>
    <property type="match status" value="1"/>
</dbReference>
<organism evidence="4 5">
    <name type="scientific">Lepidothrix coronata</name>
    <name type="common">blue-crowned manakin</name>
    <dbReference type="NCBI Taxonomy" id="321398"/>
    <lineage>
        <taxon>Eukaryota</taxon>
        <taxon>Metazoa</taxon>
        <taxon>Chordata</taxon>
        <taxon>Craniata</taxon>
        <taxon>Vertebrata</taxon>
        <taxon>Euteleostomi</taxon>
        <taxon>Archelosauria</taxon>
        <taxon>Archosauria</taxon>
        <taxon>Dinosauria</taxon>
        <taxon>Saurischia</taxon>
        <taxon>Theropoda</taxon>
        <taxon>Coelurosauria</taxon>
        <taxon>Aves</taxon>
        <taxon>Neognathae</taxon>
        <taxon>Neoaves</taxon>
        <taxon>Telluraves</taxon>
        <taxon>Australaves</taxon>
        <taxon>Passeriformes</taxon>
        <taxon>Pipridae</taxon>
        <taxon>Lepidothrix</taxon>
    </lineage>
</organism>
<dbReference type="RefSeq" id="XP_017664615.1">
    <property type="nucleotide sequence ID" value="XM_017809126.1"/>
</dbReference>
<dbReference type="PANTHER" id="PTHR20873">
    <property type="entry name" value="L-SERYL-TRNA(SEC) KINASE"/>
    <property type="match status" value="1"/>
</dbReference>
<keyword evidence="5" id="KW-0418">Kinase</keyword>
<dbReference type="OrthoDB" id="9972657at2759"/>
<evidence type="ECO:0000256" key="1">
    <source>
        <dbReference type="ARBA" id="ARBA00022741"/>
    </source>
</evidence>
<gene>
    <name evidence="5" type="primary">PSTK</name>
</gene>
<dbReference type="GO" id="GO:0000049">
    <property type="term" value="F:tRNA binding"/>
    <property type="evidence" value="ECO:0007669"/>
    <property type="project" value="TreeGrafter"/>
</dbReference>
<proteinExistence type="predicted"/>
<dbReference type="InterPro" id="IPR027417">
    <property type="entry name" value="P-loop_NTPase"/>
</dbReference>
<feature type="compositionally biased region" description="Low complexity" evidence="3">
    <location>
        <begin position="59"/>
        <end position="84"/>
    </location>
</feature>
<dbReference type="InterPro" id="IPR052648">
    <property type="entry name" value="Ser-tRNA(Sec)_kinase"/>
</dbReference>
<dbReference type="Proteomes" id="UP000504624">
    <property type="component" value="Unplaced"/>
</dbReference>
<keyword evidence="5" id="KW-0808">Transferase</keyword>
<evidence type="ECO:0000313" key="5">
    <source>
        <dbReference type="RefSeq" id="XP_017664615.1"/>
    </source>
</evidence>
<keyword evidence="4" id="KW-1185">Reference proteome</keyword>
<feature type="region of interest" description="Disordered" evidence="3">
    <location>
        <begin position="50"/>
        <end position="88"/>
    </location>
</feature>